<name>A0A7W7HXX2_9ACTN</name>
<dbReference type="GO" id="GO:0030295">
    <property type="term" value="F:protein kinase activator activity"/>
    <property type="evidence" value="ECO:0007669"/>
    <property type="project" value="TreeGrafter"/>
</dbReference>
<dbReference type="InterPro" id="IPR036097">
    <property type="entry name" value="HisK_dim/P_sf"/>
</dbReference>
<comment type="caution">
    <text evidence="12">The sequence shown here is derived from an EMBL/GenBank/DDBJ whole genome shotgun (WGS) entry which is preliminary data.</text>
</comment>
<dbReference type="Proteomes" id="UP000578112">
    <property type="component" value="Unassembled WGS sequence"/>
</dbReference>
<evidence type="ECO:0000256" key="8">
    <source>
        <dbReference type="ARBA" id="ARBA00022840"/>
    </source>
</evidence>
<dbReference type="InterPro" id="IPR004358">
    <property type="entry name" value="Sig_transdc_His_kin-like_C"/>
</dbReference>
<dbReference type="SUPFAM" id="SSF55874">
    <property type="entry name" value="ATPase domain of HSP90 chaperone/DNA topoisomerase II/histidine kinase"/>
    <property type="match status" value="1"/>
</dbReference>
<accession>A0A7W7HXX2</accession>
<protein>
    <recommendedName>
        <fullName evidence="10">Sensor-like histidine kinase SenX3</fullName>
        <ecNumber evidence="3">2.7.13.3</ecNumber>
    </recommendedName>
</protein>
<dbReference type="PANTHER" id="PTHR42878">
    <property type="entry name" value="TWO-COMPONENT HISTIDINE KINASE"/>
    <property type="match status" value="1"/>
</dbReference>
<dbReference type="FunFam" id="3.30.565.10:FF:000006">
    <property type="entry name" value="Sensor histidine kinase WalK"/>
    <property type="match status" value="1"/>
</dbReference>
<evidence type="ECO:0000256" key="6">
    <source>
        <dbReference type="ARBA" id="ARBA00022741"/>
    </source>
</evidence>
<dbReference type="InterPro" id="IPR005467">
    <property type="entry name" value="His_kinase_dom"/>
</dbReference>
<proteinExistence type="predicted"/>
<dbReference type="GO" id="GO:0000155">
    <property type="term" value="F:phosphorelay sensor kinase activity"/>
    <property type="evidence" value="ECO:0007669"/>
    <property type="project" value="InterPro"/>
</dbReference>
<keyword evidence="9" id="KW-0902">Two-component regulatory system</keyword>
<dbReference type="PROSITE" id="PS50109">
    <property type="entry name" value="HIS_KIN"/>
    <property type="match status" value="1"/>
</dbReference>
<dbReference type="SUPFAM" id="SSF47384">
    <property type="entry name" value="Homodimeric domain of signal transducing histidine kinase"/>
    <property type="match status" value="1"/>
</dbReference>
<organism evidence="12 13">
    <name type="scientific">Actinoplanes digitatis</name>
    <dbReference type="NCBI Taxonomy" id="1868"/>
    <lineage>
        <taxon>Bacteria</taxon>
        <taxon>Bacillati</taxon>
        <taxon>Actinomycetota</taxon>
        <taxon>Actinomycetes</taxon>
        <taxon>Micromonosporales</taxon>
        <taxon>Micromonosporaceae</taxon>
        <taxon>Actinoplanes</taxon>
    </lineage>
</organism>
<evidence type="ECO:0000256" key="7">
    <source>
        <dbReference type="ARBA" id="ARBA00022777"/>
    </source>
</evidence>
<reference evidence="12 13" key="1">
    <citation type="submission" date="2020-08" db="EMBL/GenBank/DDBJ databases">
        <title>Sequencing the genomes of 1000 actinobacteria strains.</title>
        <authorList>
            <person name="Klenk H.-P."/>
        </authorList>
    </citation>
    <scope>NUCLEOTIDE SEQUENCE [LARGE SCALE GENOMIC DNA]</scope>
    <source>
        <strain evidence="12 13">DSM 43149</strain>
    </source>
</reference>
<feature type="domain" description="Histidine kinase" evidence="11">
    <location>
        <begin position="41"/>
        <end position="254"/>
    </location>
</feature>
<dbReference type="GO" id="GO:0007234">
    <property type="term" value="P:osmosensory signaling via phosphorelay pathway"/>
    <property type="evidence" value="ECO:0007669"/>
    <property type="project" value="TreeGrafter"/>
</dbReference>
<dbReference type="SMART" id="SM00388">
    <property type="entry name" value="HisKA"/>
    <property type="match status" value="1"/>
</dbReference>
<evidence type="ECO:0000313" key="13">
    <source>
        <dbReference type="Proteomes" id="UP000578112"/>
    </source>
</evidence>
<keyword evidence="7 12" id="KW-0418">Kinase</keyword>
<dbReference type="Gene3D" id="1.10.287.130">
    <property type="match status" value="1"/>
</dbReference>
<dbReference type="InterPro" id="IPR003661">
    <property type="entry name" value="HisK_dim/P_dom"/>
</dbReference>
<evidence type="ECO:0000259" key="11">
    <source>
        <dbReference type="PROSITE" id="PS50109"/>
    </source>
</evidence>
<dbReference type="RefSeq" id="WP_184994034.1">
    <property type="nucleotide sequence ID" value="NZ_BOMK01000006.1"/>
</dbReference>
<dbReference type="GO" id="GO:0005524">
    <property type="term" value="F:ATP binding"/>
    <property type="evidence" value="ECO:0007669"/>
    <property type="project" value="UniProtKB-KW"/>
</dbReference>
<dbReference type="EMBL" id="JACHNH010000001">
    <property type="protein sequence ID" value="MBB4762731.1"/>
    <property type="molecule type" value="Genomic_DNA"/>
</dbReference>
<keyword evidence="8" id="KW-0067">ATP-binding</keyword>
<dbReference type="EC" id="2.7.13.3" evidence="3"/>
<dbReference type="CDD" id="cd00082">
    <property type="entry name" value="HisKA"/>
    <property type="match status" value="1"/>
</dbReference>
<comment type="subcellular location">
    <subcellularLocation>
        <location evidence="2">Cell membrane</location>
    </subcellularLocation>
</comment>
<gene>
    <name evidence="12" type="ORF">BJ971_003287</name>
</gene>
<evidence type="ECO:0000256" key="2">
    <source>
        <dbReference type="ARBA" id="ARBA00004236"/>
    </source>
</evidence>
<keyword evidence="6" id="KW-0547">Nucleotide-binding</keyword>
<dbReference type="InterPro" id="IPR036890">
    <property type="entry name" value="HATPase_C_sf"/>
</dbReference>
<keyword evidence="13" id="KW-1185">Reference proteome</keyword>
<keyword evidence="4" id="KW-0597">Phosphoprotein</keyword>
<dbReference type="GO" id="GO:0005886">
    <property type="term" value="C:plasma membrane"/>
    <property type="evidence" value="ECO:0007669"/>
    <property type="project" value="UniProtKB-SubCell"/>
</dbReference>
<keyword evidence="5" id="KW-0808">Transferase</keyword>
<evidence type="ECO:0000256" key="9">
    <source>
        <dbReference type="ARBA" id="ARBA00023012"/>
    </source>
</evidence>
<dbReference type="Pfam" id="PF00512">
    <property type="entry name" value="HisKA"/>
    <property type="match status" value="1"/>
</dbReference>
<evidence type="ECO:0000313" key="12">
    <source>
        <dbReference type="EMBL" id="MBB4762731.1"/>
    </source>
</evidence>
<evidence type="ECO:0000256" key="5">
    <source>
        <dbReference type="ARBA" id="ARBA00022679"/>
    </source>
</evidence>
<evidence type="ECO:0000256" key="4">
    <source>
        <dbReference type="ARBA" id="ARBA00022553"/>
    </source>
</evidence>
<evidence type="ECO:0000256" key="3">
    <source>
        <dbReference type="ARBA" id="ARBA00012438"/>
    </source>
</evidence>
<dbReference type="AlphaFoldDB" id="A0A7W7HXX2"/>
<dbReference type="PRINTS" id="PR00344">
    <property type="entry name" value="BCTRLSENSOR"/>
</dbReference>
<dbReference type="PANTHER" id="PTHR42878:SF7">
    <property type="entry name" value="SENSOR HISTIDINE KINASE GLRK"/>
    <property type="match status" value="1"/>
</dbReference>
<dbReference type="GO" id="GO:0000156">
    <property type="term" value="F:phosphorelay response regulator activity"/>
    <property type="evidence" value="ECO:0007669"/>
    <property type="project" value="TreeGrafter"/>
</dbReference>
<evidence type="ECO:0000256" key="1">
    <source>
        <dbReference type="ARBA" id="ARBA00000085"/>
    </source>
</evidence>
<sequence>MRAPDVYADNARLRAALRRRRTRPDGELTAFEERRDALVTTVTHELRTPLTNILGYAEMLADGDGGELSPAQRRGVAAILRNARRLHDTVSDLLLLDRANGPARAAPVDLSTVTAALHAEFAPLARDRGIALAGEAEPVRVDGDARQLARALRNLLDNAVKFTRRGEVRYRLRAEGAGAVLTVTDTGIGIPAGDLAGLFTPFHRASNAIDQAVPGPGLGLAIVRGIVTEHGGTVTARSRPGHGSTFTVTLPLAPAA</sequence>
<dbReference type="Pfam" id="PF02518">
    <property type="entry name" value="HATPase_c"/>
    <property type="match status" value="1"/>
</dbReference>
<comment type="catalytic activity">
    <reaction evidence="1">
        <text>ATP + protein L-histidine = ADP + protein N-phospho-L-histidine.</text>
        <dbReference type="EC" id="2.7.13.3"/>
    </reaction>
</comment>
<dbReference type="Gene3D" id="3.30.565.10">
    <property type="entry name" value="Histidine kinase-like ATPase, C-terminal domain"/>
    <property type="match status" value="1"/>
</dbReference>
<dbReference type="SMART" id="SM00387">
    <property type="entry name" value="HATPase_c"/>
    <property type="match status" value="1"/>
</dbReference>
<dbReference type="InterPro" id="IPR050351">
    <property type="entry name" value="BphY/WalK/GraS-like"/>
</dbReference>
<evidence type="ECO:0000256" key="10">
    <source>
        <dbReference type="ARBA" id="ARBA00039401"/>
    </source>
</evidence>
<dbReference type="InterPro" id="IPR003594">
    <property type="entry name" value="HATPase_dom"/>
</dbReference>